<evidence type="ECO:0000259" key="2">
    <source>
        <dbReference type="SMART" id="SM00899"/>
    </source>
</evidence>
<dbReference type="PANTHER" id="PTHR42954">
    <property type="entry name" value="FE(2+) TRANSPORT PROTEIN A"/>
    <property type="match status" value="1"/>
</dbReference>
<evidence type="ECO:0000313" key="3">
    <source>
        <dbReference type="EMBL" id="MBA0016100.1"/>
    </source>
</evidence>
<dbReference type="InterPro" id="IPR038157">
    <property type="entry name" value="FeoA_core_dom"/>
</dbReference>
<dbReference type="GeneID" id="303194455"/>
<dbReference type="RefSeq" id="WP_180746230.1">
    <property type="nucleotide sequence ID" value="NZ_CBCRWQ010000003.1"/>
</dbReference>
<protein>
    <submittedName>
        <fullName evidence="3">Ferrous iron transport protein A</fullName>
    </submittedName>
</protein>
<accession>A0A7V8MZZ4</accession>
<name>A0A7V8MZZ4_9LACT</name>
<dbReference type="PROSITE" id="PS51257">
    <property type="entry name" value="PROKAR_LIPOPROTEIN"/>
    <property type="match status" value="1"/>
</dbReference>
<proteinExistence type="predicted"/>
<dbReference type="PANTHER" id="PTHR42954:SF2">
    <property type="entry name" value="FE(2+) TRANSPORT PROTEIN A"/>
    <property type="match status" value="1"/>
</dbReference>
<feature type="domain" description="Ferrous iron transporter FeoA-like" evidence="2">
    <location>
        <begin position="95"/>
        <end position="174"/>
    </location>
</feature>
<evidence type="ECO:0000256" key="1">
    <source>
        <dbReference type="ARBA" id="ARBA00023004"/>
    </source>
</evidence>
<dbReference type="AlphaFoldDB" id="A0A7V8MZZ4"/>
<comment type="caution">
    <text evidence="3">The sequence shown here is derived from an EMBL/GenBank/DDBJ whole genome shotgun (WGS) entry which is preliminary data.</text>
</comment>
<dbReference type="EMBL" id="JACBNY010000003">
    <property type="protein sequence ID" value="MBA0016100.1"/>
    <property type="molecule type" value="Genomic_DNA"/>
</dbReference>
<dbReference type="SUPFAM" id="SSF50037">
    <property type="entry name" value="C-terminal domain of transcriptional repressors"/>
    <property type="match status" value="2"/>
</dbReference>
<feature type="domain" description="Ferrous iron transporter FeoA-like" evidence="2">
    <location>
        <begin position="16"/>
        <end position="86"/>
    </location>
</feature>
<dbReference type="InterPro" id="IPR052713">
    <property type="entry name" value="FeoA"/>
</dbReference>
<gene>
    <name evidence="3" type="ORF">HZR21_02895</name>
</gene>
<dbReference type="InterPro" id="IPR007167">
    <property type="entry name" value="Fe-transptr_FeoA-like"/>
</dbReference>
<organism evidence="3 4">
    <name type="scientific">Pseudolactococcus laudensis</name>
    <dbReference type="NCBI Taxonomy" id="1494461"/>
    <lineage>
        <taxon>Bacteria</taxon>
        <taxon>Bacillati</taxon>
        <taxon>Bacillota</taxon>
        <taxon>Bacilli</taxon>
        <taxon>Lactobacillales</taxon>
        <taxon>Streptococcaceae</taxon>
        <taxon>Pseudolactococcus</taxon>
    </lineage>
</organism>
<dbReference type="Pfam" id="PF04023">
    <property type="entry name" value="FeoA"/>
    <property type="match status" value="2"/>
</dbReference>
<dbReference type="Gene3D" id="2.30.30.90">
    <property type="match status" value="2"/>
</dbReference>
<dbReference type="InterPro" id="IPR008988">
    <property type="entry name" value="Transcriptional_repressor_C"/>
</dbReference>
<keyword evidence="4" id="KW-1185">Reference proteome</keyword>
<keyword evidence="1" id="KW-0408">Iron</keyword>
<sequence>MMRAFVKKQPQNNNMITLTSCPLKQTYFVSEIKGDPDSRKHLQNLGFVKNARVAVMNRDKHNGVILIHNSRVALDNTILENIALSKKLIGHGNLTKLSSVKPGQMAMVISIAVAHPSDPAEAAIKRRLLDMGVTRGTRIFVRKVAPLGDPMELHVRGYELTLRKNEAEKVEVSVLEND</sequence>
<dbReference type="GO" id="GO:0046914">
    <property type="term" value="F:transition metal ion binding"/>
    <property type="evidence" value="ECO:0007669"/>
    <property type="project" value="InterPro"/>
</dbReference>
<dbReference type="Proteomes" id="UP000530186">
    <property type="component" value="Unassembled WGS sequence"/>
</dbReference>
<dbReference type="SMART" id="SM00899">
    <property type="entry name" value="FeoA"/>
    <property type="match status" value="2"/>
</dbReference>
<evidence type="ECO:0000313" key="4">
    <source>
        <dbReference type="Proteomes" id="UP000530186"/>
    </source>
</evidence>
<reference evidence="3 4" key="1">
    <citation type="submission" date="2020-07" db="EMBL/GenBank/DDBJ databases">
        <authorList>
            <person name="Hilgarth M."/>
            <person name="Werum V."/>
            <person name="Vogel R.F."/>
        </authorList>
    </citation>
    <scope>NUCLEOTIDE SEQUENCE [LARGE SCALE GENOMIC DNA]</scope>
    <source>
        <strain evidence="3 4">DSM 28961</strain>
    </source>
</reference>